<dbReference type="STRING" id="1806994.A0A507C9F7"/>
<dbReference type="GeneID" id="42004338"/>
<comment type="caution">
    <text evidence="5">The sequence shown here is derived from an EMBL/GenBank/DDBJ whole genome shotgun (WGS) entry which is preliminary data.</text>
</comment>
<feature type="repeat" description="WD" evidence="4">
    <location>
        <begin position="525"/>
        <end position="557"/>
    </location>
</feature>
<dbReference type="PANTHER" id="PTHR19856">
    <property type="entry name" value="WD-REPEATCONTAINING PROTEIN WDR1"/>
    <property type="match status" value="1"/>
</dbReference>
<dbReference type="EMBL" id="QEAO01000015">
    <property type="protein sequence ID" value="TPX34145.1"/>
    <property type="molecule type" value="Genomic_DNA"/>
</dbReference>
<dbReference type="GO" id="GO:0030042">
    <property type="term" value="P:actin filament depolymerization"/>
    <property type="evidence" value="ECO:0007669"/>
    <property type="project" value="TreeGrafter"/>
</dbReference>
<name>A0A507C9F7_9FUNG</name>
<dbReference type="FunFam" id="2.130.10.10:FF:000167">
    <property type="entry name" value="Actin-interacting protein 1"/>
    <property type="match status" value="1"/>
</dbReference>
<dbReference type="PROSITE" id="PS50082">
    <property type="entry name" value="WD_REPEATS_2"/>
    <property type="match status" value="6"/>
</dbReference>
<dbReference type="Proteomes" id="UP000319731">
    <property type="component" value="Unassembled WGS sequence"/>
</dbReference>
<dbReference type="Gene3D" id="2.130.10.10">
    <property type="entry name" value="YVTN repeat-like/Quinoprotein amine dehydrogenase"/>
    <property type="match status" value="2"/>
</dbReference>
<organism evidence="5 6">
    <name type="scientific">Synchytrium microbalum</name>
    <dbReference type="NCBI Taxonomy" id="1806994"/>
    <lineage>
        <taxon>Eukaryota</taxon>
        <taxon>Fungi</taxon>
        <taxon>Fungi incertae sedis</taxon>
        <taxon>Chytridiomycota</taxon>
        <taxon>Chytridiomycota incertae sedis</taxon>
        <taxon>Chytridiomycetes</taxon>
        <taxon>Synchytriales</taxon>
        <taxon>Synchytriaceae</taxon>
        <taxon>Synchytrium</taxon>
    </lineage>
</organism>
<evidence type="ECO:0000313" key="5">
    <source>
        <dbReference type="EMBL" id="TPX34145.1"/>
    </source>
</evidence>
<dbReference type="Pfam" id="PF00400">
    <property type="entry name" value="WD40"/>
    <property type="match status" value="8"/>
</dbReference>
<dbReference type="FunFam" id="2.130.10.10:FF:000102">
    <property type="entry name" value="Actin-interacting protein 1"/>
    <property type="match status" value="1"/>
</dbReference>
<evidence type="ECO:0000256" key="1">
    <source>
        <dbReference type="ARBA" id="ARBA00022574"/>
    </source>
</evidence>
<dbReference type="SUPFAM" id="SSF50978">
    <property type="entry name" value="WD40 repeat-like"/>
    <property type="match status" value="3"/>
</dbReference>
<keyword evidence="1 4" id="KW-0853">WD repeat</keyword>
<keyword evidence="2" id="KW-0677">Repeat</keyword>
<dbReference type="GO" id="GO:0051015">
    <property type="term" value="F:actin filament binding"/>
    <property type="evidence" value="ECO:0007669"/>
    <property type="project" value="TreeGrafter"/>
</dbReference>
<gene>
    <name evidence="5" type="ORF">SmJEL517_g03113</name>
</gene>
<feature type="repeat" description="WD" evidence="4">
    <location>
        <begin position="479"/>
        <end position="520"/>
    </location>
</feature>
<dbReference type="InterPro" id="IPR015943">
    <property type="entry name" value="WD40/YVTN_repeat-like_dom_sf"/>
</dbReference>
<dbReference type="OrthoDB" id="2306at2759"/>
<dbReference type="PROSITE" id="PS50294">
    <property type="entry name" value="WD_REPEATS_REGION"/>
    <property type="match status" value="5"/>
</dbReference>
<dbReference type="CDD" id="cd00200">
    <property type="entry name" value="WD40"/>
    <property type="match status" value="1"/>
</dbReference>
<dbReference type="PANTHER" id="PTHR19856:SF0">
    <property type="entry name" value="WD REPEAT-CONTAINING PROTEIN 1"/>
    <property type="match status" value="1"/>
</dbReference>
<dbReference type="InterPro" id="IPR001680">
    <property type="entry name" value="WD40_rpt"/>
</dbReference>
<evidence type="ECO:0000313" key="6">
    <source>
        <dbReference type="Proteomes" id="UP000319731"/>
    </source>
</evidence>
<feature type="repeat" description="WD" evidence="4">
    <location>
        <begin position="317"/>
        <end position="347"/>
    </location>
</feature>
<evidence type="ECO:0000256" key="3">
    <source>
        <dbReference type="ARBA" id="ARBA00038366"/>
    </source>
</evidence>
<proteinExistence type="inferred from homology"/>
<feature type="repeat" description="WD" evidence="4">
    <location>
        <begin position="54"/>
        <end position="95"/>
    </location>
</feature>
<dbReference type="InterPro" id="IPR019775">
    <property type="entry name" value="WD40_repeat_CS"/>
</dbReference>
<evidence type="ECO:0000256" key="2">
    <source>
        <dbReference type="ARBA" id="ARBA00022737"/>
    </source>
</evidence>
<sequence length="604" mass="64098">MSFTRKATYAPAPATSRGQAVQLSGDPKGVNFIYTCGRSVIIRNLANPAIATEYTGHSTQTTVARYSPSGFYIASADISGNVRIWDTINAENILKTETRVFGGRVNDLCWDHESKRIIAVGEGKDKFGHAFAFDTASSVGEISGHSKAINSVSIRQDRPMKAVTASDDLTVNFYNGVPYKFGKSITDHTRFVQAVRFSPNGEFFASAGMDSKVFLYDGKTGDKIAELSSAANSHTGGIFALSWSPDSKHVLTSSADMTAKLWDVGSKSVVNTYAFSGSGVDDQQVGNLWQGEHMISLSLSGDLNYLDKSSSKPLRVVKGHQKGITALEVASDKTLYSGSYDGRVYSWVEGAGSGTSLSGSGHSNQVSAMSADGGKIISVGMDDSVRSIDVSGKSFDGAVLATGSVPKDVAAHGDYAVVATVKDVIVTKSGTKVSSLTTNYTPGSVAISPDGSEVSVGGDDCKVYVYHNSSGTLTQKHVLDSNRGAITALAYSPDGSMLAAGDSDRKVLVYDVKSKSLKLNEWVFHNAKVNCISWSPDGLHAASGSLDTNVEVWSVDNPMKHISIKGAHTESVNGVVWLDNNTIASAGQDAMIKMYLEMLEITIP</sequence>
<dbReference type="SMART" id="SM00320">
    <property type="entry name" value="WD40"/>
    <property type="match status" value="10"/>
</dbReference>
<evidence type="ECO:0000256" key="4">
    <source>
        <dbReference type="PROSITE-ProRule" id="PRU00221"/>
    </source>
</evidence>
<reference evidence="5 6" key="1">
    <citation type="journal article" date="2019" name="Sci. Rep.">
        <title>Comparative genomics of chytrid fungi reveal insights into the obligate biotrophic and pathogenic lifestyle of Synchytrium endobioticum.</title>
        <authorList>
            <person name="van de Vossenberg B.T.L.H."/>
            <person name="Warris S."/>
            <person name="Nguyen H.D.T."/>
            <person name="van Gent-Pelzer M.P.E."/>
            <person name="Joly D.L."/>
            <person name="van de Geest H.C."/>
            <person name="Bonants P.J.M."/>
            <person name="Smith D.S."/>
            <person name="Levesque C.A."/>
            <person name="van der Lee T.A.J."/>
        </authorList>
    </citation>
    <scope>NUCLEOTIDE SEQUENCE [LARGE SCALE GENOMIC DNA]</scope>
    <source>
        <strain evidence="5 6">JEL517</strain>
    </source>
</reference>
<feature type="repeat" description="WD" evidence="4">
    <location>
        <begin position="185"/>
        <end position="226"/>
    </location>
</feature>
<comment type="similarity">
    <text evidence="3">Belongs to the WD repeat AIP1 family.</text>
</comment>
<dbReference type="InterPro" id="IPR036322">
    <property type="entry name" value="WD40_repeat_dom_sf"/>
</dbReference>
<dbReference type="RefSeq" id="XP_031024942.1">
    <property type="nucleotide sequence ID" value="XM_031169041.1"/>
</dbReference>
<feature type="repeat" description="WD" evidence="4">
    <location>
        <begin position="231"/>
        <end position="272"/>
    </location>
</feature>
<dbReference type="GO" id="GO:0030864">
    <property type="term" value="C:cortical actin cytoskeleton"/>
    <property type="evidence" value="ECO:0007669"/>
    <property type="project" value="TreeGrafter"/>
</dbReference>
<protein>
    <submittedName>
        <fullName evidence="5">Uncharacterized protein</fullName>
    </submittedName>
</protein>
<dbReference type="AlphaFoldDB" id="A0A507C9F7"/>
<accession>A0A507C9F7</accession>
<dbReference type="PROSITE" id="PS00678">
    <property type="entry name" value="WD_REPEATS_1"/>
    <property type="match status" value="1"/>
</dbReference>
<keyword evidence="6" id="KW-1185">Reference proteome</keyword>